<dbReference type="AlphaFoldDB" id="A0A511KQ38"/>
<dbReference type="PANTHER" id="PTHR32251">
    <property type="entry name" value="3-OXO-5-ALPHA-STEROID 4-DEHYDROGENASE"/>
    <property type="match status" value="1"/>
</dbReference>
<proteinExistence type="predicted"/>
<evidence type="ECO:0000313" key="2">
    <source>
        <dbReference type="Proteomes" id="UP000321518"/>
    </source>
</evidence>
<sequence length="497" mass="56026">MPLVPSDRMLKLTPHHATHSLLPAIRSFADAPSAPASFRPADLKTWYFNPKTDPLHPAILFCTGISVVVWVLSEITGAFPLSCWVMGGPQGNVSQVDRLWTTLPLVYSAHFTLWPYWSGQVAHVAQLDHRMLLVFALQCAWSARLTFQSARRGFLNPRSEDYRWPLVRKALPKPAFKLLNLVFIAFIQNFLLLAAELPQYLLLTHWQSSSGRISTLAKLKPHHASTSTVPLNIADALLAVTFITTLVFEMRADNQQQTFQNLKHGGLDKQKKGQPITDKERKAIERGFVAEGLWAWSRHPNFACEQTTWYILYAFTVLPFLPATQSFASHPISTLRYLLTPSFLLSQTQKILLGLSDSLPSLDSALTSIQHPLLYLRAHSSDLTNHSFLRSEAAKVHLEALSAWKTIKGDEGHLWNYSIIAPLTMSALFFSSTMLTEQISAKKYPLYKQYQKRVAKFWPALTPLKGLYLTLSGGRKNRVERQIWGGGLDSGRKIKQT</sequence>
<gene>
    <name evidence="1" type="ORF">Rt10032_c21g6499</name>
</gene>
<dbReference type="Pfam" id="PF06966">
    <property type="entry name" value="DUF1295"/>
    <property type="match status" value="1"/>
</dbReference>
<reference evidence="1 2" key="1">
    <citation type="submission" date="2019-07" db="EMBL/GenBank/DDBJ databases">
        <title>Rhodotorula toruloides NBRC10032 genome sequencing.</title>
        <authorList>
            <person name="Shida Y."/>
            <person name="Takaku H."/>
            <person name="Ogasawara W."/>
            <person name="Mori K."/>
        </authorList>
    </citation>
    <scope>NUCLEOTIDE SEQUENCE [LARGE SCALE GENOMIC DNA]</scope>
    <source>
        <strain evidence="1 2">NBRC10032</strain>
    </source>
</reference>
<comment type="caution">
    <text evidence="1">The sequence shown here is derived from an EMBL/GenBank/DDBJ whole genome shotgun (WGS) entry which is preliminary data.</text>
</comment>
<dbReference type="PANTHER" id="PTHR32251:SF23">
    <property type="entry name" value="3-OXO-5-ALPHA-STEROID 4-DEHYDROGENASE (DUF1295)"/>
    <property type="match status" value="1"/>
</dbReference>
<dbReference type="InterPro" id="IPR010721">
    <property type="entry name" value="UstE-like"/>
</dbReference>
<dbReference type="EMBL" id="BJWK01000021">
    <property type="protein sequence ID" value="GEM12482.1"/>
    <property type="molecule type" value="Genomic_DNA"/>
</dbReference>
<dbReference type="Gene3D" id="1.20.120.1630">
    <property type="match status" value="1"/>
</dbReference>
<accession>A0A511KQ38</accession>
<protein>
    <submittedName>
        <fullName evidence="1">Integral membrane protein, DUF1295 family protein</fullName>
    </submittedName>
</protein>
<evidence type="ECO:0000313" key="1">
    <source>
        <dbReference type="EMBL" id="GEM12482.1"/>
    </source>
</evidence>
<dbReference type="GO" id="GO:0016020">
    <property type="term" value="C:membrane"/>
    <property type="evidence" value="ECO:0007669"/>
    <property type="project" value="TreeGrafter"/>
</dbReference>
<name>A0A511KQ38_RHOTO</name>
<dbReference type="OrthoDB" id="201504at2759"/>
<organism evidence="1 2">
    <name type="scientific">Rhodotorula toruloides</name>
    <name type="common">Yeast</name>
    <name type="synonym">Rhodosporidium toruloides</name>
    <dbReference type="NCBI Taxonomy" id="5286"/>
    <lineage>
        <taxon>Eukaryota</taxon>
        <taxon>Fungi</taxon>
        <taxon>Dikarya</taxon>
        <taxon>Basidiomycota</taxon>
        <taxon>Pucciniomycotina</taxon>
        <taxon>Microbotryomycetes</taxon>
        <taxon>Sporidiobolales</taxon>
        <taxon>Sporidiobolaceae</taxon>
        <taxon>Rhodotorula</taxon>
    </lineage>
</organism>
<dbReference type="Proteomes" id="UP000321518">
    <property type="component" value="Unassembled WGS sequence"/>
</dbReference>